<feature type="domain" description="C-type lectin" evidence="1">
    <location>
        <begin position="33"/>
        <end position="158"/>
    </location>
</feature>
<dbReference type="RefSeq" id="XP_035677220.1">
    <property type="nucleotide sequence ID" value="XM_035821327.1"/>
</dbReference>
<dbReference type="InterPro" id="IPR016186">
    <property type="entry name" value="C-type_lectin-like/link_sf"/>
</dbReference>
<dbReference type="KEGG" id="bfo:118416242"/>
<dbReference type="Proteomes" id="UP000001554">
    <property type="component" value="Chromosome 5"/>
</dbReference>
<evidence type="ECO:0000259" key="1">
    <source>
        <dbReference type="PROSITE" id="PS50041"/>
    </source>
</evidence>
<dbReference type="PANTHER" id="PTHR22801:SF63">
    <property type="entry name" value="C-TYPE LECTIN DOMAIN-CONTAINING PROTEIN"/>
    <property type="match status" value="1"/>
</dbReference>
<evidence type="ECO:0000313" key="2">
    <source>
        <dbReference type="Proteomes" id="UP000001554"/>
    </source>
</evidence>
<name>A0A9J7L7Z0_BRAFL</name>
<dbReference type="Gene3D" id="3.10.100.10">
    <property type="entry name" value="Mannose-Binding Protein A, subunit A"/>
    <property type="match status" value="1"/>
</dbReference>
<keyword evidence="2" id="KW-1185">Reference proteome</keyword>
<dbReference type="Pfam" id="PF00059">
    <property type="entry name" value="Lectin_C"/>
    <property type="match status" value="1"/>
</dbReference>
<dbReference type="SMART" id="SM00034">
    <property type="entry name" value="CLECT"/>
    <property type="match status" value="1"/>
</dbReference>
<dbReference type="GeneID" id="118416242"/>
<dbReference type="OrthoDB" id="418245at2759"/>
<evidence type="ECO:0000313" key="3">
    <source>
        <dbReference type="RefSeq" id="XP_035677220.1"/>
    </source>
</evidence>
<gene>
    <name evidence="3" type="primary">LOC118416242</name>
</gene>
<dbReference type="InterPro" id="IPR016187">
    <property type="entry name" value="CTDL_fold"/>
</dbReference>
<reference evidence="2" key="1">
    <citation type="journal article" date="2020" name="Nat. Ecol. Evol.">
        <title>Deeply conserved synteny resolves early events in vertebrate evolution.</title>
        <authorList>
            <person name="Simakov O."/>
            <person name="Marletaz F."/>
            <person name="Yue J.X."/>
            <person name="O'Connell B."/>
            <person name="Jenkins J."/>
            <person name="Brandt A."/>
            <person name="Calef R."/>
            <person name="Tung C.H."/>
            <person name="Huang T.K."/>
            <person name="Schmutz J."/>
            <person name="Satoh N."/>
            <person name="Yu J.K."/>
            <person name="Putnam N.H."/>
            <person name="Green R.E."/>
            <person name="Rokhsar D.S."/>
        </authorList>
    </citation>
    <scope>NUCLEOTIDE SEQUENCE [LARGE SCALE GENOMIC DNA]</scope>
    <source>
        <strain evidence="2">S238N-H82</strain>
    </source>
</reference>
<sequence length="165" mass="18738">MPFCYWNWDILDTYLVSPGPCPVGYTHSEWSPWPGICYKAFNTPKTFSESAETCVKDGGTLAIPRDANTNDFLIKLKNTVDHTSTYWFGLDDRHMEGSFEWADGTRLYGHQFDFWAPGEPNDFNNFEDCVHYEASQDPEFANKWDDGSCDTTAGFICEVIPGSAE</sequence>
<reference evidence="3" key="2">
    <citation type="submission" date="2025-08" db="UniProtKB">
        <authorList>
            <consortium name="RefSeq"/>
        </authorList>
    </citation>
    <scope>IDENTIFICATION</scope>
    <source>
        <strain evidence="3">S238N-H82</strain>
        <tissue evidence="3">Testes</tissue>
    </source>
</reference>
<dbReference type="PROSITE" id="PS50041">
    <property type="entry name" value="C_TYPE_LECTIN_2"/>
    <property type="match status" value="1"/>
</dbReference>
<dbReference type="InterPro" id="IPR050801">
    <property type="entry name" value="Ca-Dep_Lectins_ImmuneDev"/>
</dbReference>
<dbReference type="OMA" id="NESCVEA"/>
<dbReference type="SUPFAM" id="SSF56436">
    <property type="entry name" value="C-type lectin-like"/>
    <property type="match status" value="1"/>
</dbReference>
<proteinExistence type="predicted"/>
<dbReference type="InterPro" id="IPR001304">
    <property type="entry name" value="C-type_lectin-like"/>
</dbReference>
<dbReference type="PANTHER" id="PTHR22801">
    <property type="entry name" value="LITHOSTATHINE"/>
    <property type="match status" value="1"/>
</dbReference>
<dbReference type="AlphaFoldDB" id="A0A9J7L7Z0"/>
<dbReference type="CDD" id="cd00037">
    <property type="entry name" value="CLECT"/>
    <property type="match status" value="1"/>
</dbReference>
<organism evidence="2 3">
    <name type="scientific">Branchiostoma floridae</name>
    <name type="common">Florida lancelet</name>
    <name type="synonym">Amphioxus</name>
    <dbReference type="NCBI Taxonomy" id="7739"/>
    <lineage>
        <taxon>Eukaryota</taxon>
        <taxon>Metazoa</taxon>
        <taxon>Chordata</taxon>
        <taxon>Cephalochordata</taxon>
        <taxon>Leptocardii</taxon>
        <taxon>Amphioxiformes</taxon>
        <taxon>Branchiostomatidae</taxon>
        <taxon>Branchiostoma</taxon>
    </lineage>
</organism>
<protein>
    <submittedName>
        <fullName evidence="3">C-type lectin BfL-2-like</fullName>
    </submittedName>
</protein>
<accession>A0A9J7L7Z0</accession>